<evidence type="ECO:0000256" key="5">
    <source>
        <dbReference type="ARBA" id="ARBA00023242"/>
    </source>
</evidence>
<evidence type="ECO:0000259" key="7">
    <source>
        <dbReference type="Pfam" id="PF04182"/>
    </source>
</evidence>
<feature type="region of interest" description="Disordered" evidence="6">
    <location>
        <begin position="1081"/>
        <end position="1133"/>
    </location>
</feature>
<dbReference type="GO" id="GO:0006384">
    <property type="term" value="P:transcription initiation at RNA polymerase III promoter"/>
    <property type="evidence" value="ECO:0007669"/>
    <property type="project" value="InterPro"/>
</dbReference>
<feature type="region of interest" description="Disordered" evidence="6">
    <location>
        <begin position="1524"/>
        <end position="1575"/>
    </location>
</feature>
<feature type="compositionally biased region" description="Basic and acidic residues" evidence="6">
    <location>
        <begin position="907"/>
        <end position="916"/>
    </location>
</feature>
<dbReference type="EMBL" id="AMGX01000035">
    <property type="protein sequence ID" value="EXJ56284.1"/>
    <property type="molecule type" value="Genomic_DNA"/>
</dbReference>
<feature type="compositionally biased region" description="Polar residues" evidence="6">
    <location>
        <begin position="861"/>
        <end position="874"/>
    </location>
</feature>
<dbReference type="RefSeq" id="XP_007751310.1">
    <property type="nucleotide sequence ID" value="XM_007753120.1"/>
</dbReference>
<dbReference type="InterPro" id="IPR044210">
    <property type="entry name" value="Tfc3-like"/>
</dbReference>
<feature type="compositionally biased region" description="Basic and acidic residues" evidence="6">
    <location>
        <begin position="1119"/>
        <end position="1133"/>
    </location>
</feature>
<keyword evidence="10" id="KW-1185">Reference proteome</keyword>
<dbReference type="GO" id="GO:0005634">
    <property type="term" value="C:nucleus"/>
    <property type="evidence" value="ECO:0007669"/>
    <property type="project" value="UniProtKB-SubCell"/>
</dbReference>
<evidence type="ECO:0000256" key="3">
    <source>
        <dbReference type="ARBA" id="ARBA00023125"/>
    </source>
</evidence>
<feature type="region of interest" description="Disordered" evidence="6">
    <location>
        <begin position="964"/>
        <end position="995"/>
    </location>
</feature>
<feature type="region of interest" description="Disordered" evidence="6">
    <location>
        <begin position="559"/>
        <end position="626"/>
    </location>
</feature>
<keyword evidence="5" id="KW-0539">Nucleus</keyword>
<dbReference type="eggNOG" id="ENOG502S2X2">
    <property type="taxonomic scope" value="Eukaryota"/>
</dbReference>
<dbReference type="GO" id="GO:0042791">
    <property type="term" value="P:5S class rRNA transcription by RNA polymerase III"/>
    <property type="evidence" value="ECO:0007669"/>
    <property type="project" value="TreeGrafter"/>
</dbReference>
<dbReference type="Proteomes" id="UP000019471">
    <property type="component" value="Unassembled WGS sequence"/>
</dbReference>
<proteinExistence type="predicted"/>
<gene>
    <name evidence="9" type="ORF">A1O5_12551</name>
</gene>
<feature type="compositionally biased region" description="Low complexity" evidence="6">
    <location>
        <begin position="973"/>
        <end position="983"/>
    </location>
</feature>
<feature type="domain" description="B-block binding subunit of TFIIIC" evidence="7">
    <location>
        <begin position="170"/>
        <end position="238"/>
    </location>
</feature>
<feature type="compositionally biased region" description="Basic residues" evidence="6">
    <location>
        <begin position="1532"/>
        <end position="1542"/>
    </location>
</feature>
<feature type="region of interest" description="Disordered" evidence="6">
    <location>
        <begin position="111"/>
        <end position="143"/>
    </location>
</feature>
<keyword evidence="3" id="KW-0238">DNA-binding</keyword>
<sequence length="2081" mass="232362">MAKGLDDLIEFLLEEIAVSGSQGVTINDIALFVSSFYDEPEDDSEANAPVDGPDPCPSVTVDRPLLSKIWLWLGRHPDVSIGDNRRYNKTPLAEVEIQFPRYLDLGLNNRQKPAEDEAESDGSHLASPTPNKRPSSKKAYVAKGPRISVNEARIYQAICGHPPDSSKVVPLEFELLSHIAAARSTGILQGDLVRATGQDKRSVPKRTDALQTKGYITKATVFRHGNRTSRLTLRKFARHNAVDAEPFHKLHSLPQHGSTLRDVVRRIFEVLEDHSLMSQTSLAENLSLRSSAESAILSKIIRRLEKMKCVKRVRTAIGPSATSGDLRQFVQLLRRADAADLENFDTESLSLNQTIEELASAVDSEDRNDHNDHNVALPTVEEANEDSLEAVYRPARWNPDRLMPNVLVDAVRFAGPDGLTNLNARQMITGDFVRRQLESLLLRVSCESLVIQPQHLRHLAIVRTTVRYDGVAQYVHYSWDAFRQRVAGCGLDPSEIPAAPQIMEKLAEKDVGFDGDGTSSDSVDIDEFGFPLQSPPAVQLRNGEATFSDLIEAVAPGDVKKRNGEPSIVRRGTNLTIKLRDDGPALSSPRNQAPRRLPPGQHTKPTRRLPKRLRDSDDEEKIAIGRPRKYMRGTEKFWRMQFKQARLDAGANHDDLKKGTAQDPSAIALYARRPQDFDNTLVQALQAGLPIPGLPQDINDAWIRSTRVVLGRSSDGVYMSPKGLRSDNNQRLAQRMIVRTPRLKSVDFSDRNIVYPFRFISSSVSHSSMFRRYYPNLPSKEPSVPHTPRRLKRPRQVALSEAEGKRKLGPRLGVFYEKPALSTTLPPLLPSSTDIELSADILMATTDEEEGLPRKHVLETRASSPASINETLSSKEAGLDNGRSRRGSQRTTQRQSSGPEIPPSPRSKLDITESPRIRSSRNRKLTQKAMDLLQSDQSHNFRLSETQNVSSEVIPADFELRNQDESLSRRSEVSAVDASSASSIEHKPTEEQQSGVISYSDMALTRISHCIQPSPASNKQMDPDGNYRVEATEAATVRPEEAQHVGTLLSRQLSEEIVEVAVSGNPSVSGEPQENNLAAEMKDRVSQESPVPPKPRIKKRASEAGRTRAASIEAGNSGEESRPKDRHGQERQRYVQQRYVQGANVLCQRIILELVQETSGVVPNDPSALRRISLPRWQEAGEEGRPGLKTIKAAIKSLNDSQRLKQVMFAFRGKSGTMVKRSVIFLPHIDSSSQSVEDVKQKIINAEPTDYIPPEWKDEGYRIPLVNKRAPTRTPEVAERPPRSRHASSAGIDGTIASSISRRARSRTRTTTPSLPPVPEDPATSFLTLKVPSLGSLPVVHLHEWRKECPVSALRSDTSDANPWKSSAFLLSRHRRRFEEPRTQPAGRSIIWRNFPSSLQDILQCPNLKLDYDAFQADDVDWQRFACEVEGVRAWEEQEPDTAQSKRSKFAFINHLVPNALYARTALPLAVEFKGLVQFDEDGIELEIAYPPVESWPTFVLALNASPGITSRIAAVNEADLHLMPPLSPGRGPRRSNRGTKRRISENGHGFFPPPPSKRRRKGVGGSAATPSRRRAVSAFNATIQKVRRSARWLHTMPEEMISRIAVAVIVVRTLAGGIESLVNWEVVMTLFPNQKEEIIKARWNTLSNRYSSDIQSLTADLQSKYLKALQAGEVSSVAFEGVNATDWGAIVEWALKNLDHFNLKRIADLPANRDELLDTYALEFTQPKCFHNVVWNNTTMNVKEDVAKCSVFGTYPHSSVQPGNLRYQHGFELEMAKADLRLAKSWVLATIFTPESVFNPELAHAKLSTLALSPMECDVLLSRALKLLQEEKIIQRRLNDRPSEQGPSIRSWEAHRKFFERFEERSTVTPNVLRRAVRYKSEVLDREFARGNTVVVDKEGPVSDGEMVAVLNLMASGRVKLRPGADVPKTRYGIDHERIGYRTKNMDKKLLGFSIELTPTKEYLFGDSISGESQARRIAVPRGDADEPSGKIPVWVDIHGNVQMTLWHMLLVGVIGLVSQMPGVSALDISRAFGFVPDEAEVELIMQWCIQSGFAKMDDGSKGYQTLEWWWLCVDKAGTS</sequence>
<comment type="subcellular location">
    <subcellularLocation>
        <location evidence="1">Nucleus</location>
    </subcellularLocation>
</comment>
<feature type="region of interest" description="Disordered" evidence="6">
    <location>
        <begin position="778"/>
        <end position="804"/>
    </location>
</feature>
<evidence type="ECO:0000313" key="9">
    <source>
        <dbReference type="EMBL" id="EXJ56284.1"/>
    </source>
</evidence>
<dbReference type="InterPro" id="IPR007309">
    <property type="entry name" value="TFIIIC_Bblock-bd"/>
</dbReference>
<reference evidence="9 10" key="1">
    <citation type="submission" date="2013-03" db="EMBL/GenBank/DDBJ databases">
        <title>The Genome Sequence of Cladophialophora psammophila CBS 110553.</title>
        <authorList>
            <consortium name="The Broad Institute Genomics Platform"/>
            <person name="Cuomo C."/>
            <person name="de Hoog S."/>
            <person name="Gorbushina A."/>
            <person name="Walker B."/>
            <person name="Young S.K."/>
            <person name="Zeng Q."/>
            <person name="Gargeya S."/>
            <person name="Fitzgerald M."/>
            <person name="Haas B."/>
            <person name="Abouelleil A."/>
            <person name="Allen A.W."/>
            <person name="Alvarado L."/>
            <person name="Arachchi H.M."/>
            <person name="Berlin A.M."/>
            <person name="Chapman S.B."/>
            <person name="Gainer-Dewar J."/>
            <person name="Goldberg J."/>
            <person name="Griggs A."/>
            <person name="Gujja S."/>
            <person name="Hansen M."/>
            <person name="Howarth C."/>
            <person name="Imamovic A."/>
            <person name="Ireland A."/>
            <person name="Larimer J."/>
            <person name="McCowan C."/>
            <person name="Murphy C."/>
            <person name="Pearson M."/>
            <person name="Poon T.W."/>
            <person name="Priest M."/>
            <person name="Roberts A."/>
            <person name="Saif S."/>
            <person name="Shea T."/>
            <person name="Sisk P."/>
            <person name="Sykes S."/>
            <person name="Wortman J."/>
            <person name="Nusbaum C."/>
            <person name="Birren B."/>
        </authorList>
    </citation>
    <scope>NUCLEOTIDE SEQUENCE [LARGE SCALE GENOMIC DNA]</scope>
    <source>
        <strain evidence="9 10">CBS 110553</strain>
    </source>
</reference>
<keyword evidence="2" id="KW-0597">Phosphoprotein</keyword>
<dbReference type="OrthoDB" id="5403573at2759"/>
<feature type="region of interest" description="Disordered" evidence="6">
    <location>
        <begin position="1270"/>
        <end position="1321"/>
    </location>
</feature>
<organism evidence="9 10">
    <name type="scientific">Cladophialophora psammophila CBS 110553</name>
    <dbReference type="NCBI Taxonomy" id="1182543"/>
    <lineage>
        <taxon>Eukaryota</taxon>
        <taxon>Fungi</taxon>
        <taxon>Dikarya</taxon>
        <taxon>Ascomycota</taxon>
        <taxon>Pezizomycotina</taxon>
        <taxon>Eurotiomycetes</taxon>
        <taxon>Chaetothyriomycetidae</taxon>
        <taxon>Chaetothyriales</taxon>
        <taxon>Herpotrichiellaceae</taxon>
        <taxon>Cladophialophora</taxon>
    </lineage>
</organism>
<evidence type="ECO:0000256" key="2">
    <source>
        <dbReference type="ARBA" id="ARBA00022553"/>
    </source>
</evidence>
<evidence type="ECO:0000256" key="1">
    <source>
        <dbReference type="ARBA" id="ARBA00004123"/>
    </source>
</evidence>
<dbReference type="GO" id="GO:0003677">
    <property type="term" value="F:DNA binding"/>
    <property type="evidence" value="ECO:0007669"/>
    <property type="project" value="UniProtKB-KW"/>
</dbReference>
<dbReference type="PANTHER" id="PTHR15180:SF1">
    <property type="entry name" value="GENERAL TRANSCRIPTION FACTOR 3C POLYPEPTIDE 1"/>
    <property type="match status" value="1"/>
</dbReference>
<protein>
    <submittedName>
        <fullName evidence="9">Uncharacterized protein</fullName>
    </submittedName>
</protein>
<name>W9WCN3_9EURO</name>
<dbReference type="GO" id="GO:0000127">
    <property type="term" value="C:transcription factor TFIIIC complex"/>
    <property type="evidence" value="ECO:0007669"/>
    <property type="project" value="InterPro"/>
</dbReference>
<feature type="domain" description="Transcription factor tau subunit sfc3/Tfc3 C-terminal" evidence="8">
    <location>
        <begin position="1592"/>
        <end position="2030"/>
    </location>
</feature>
<feature type="compositionally biased region" description="Low complexity" evidence="6">
    <location>
        <begin position="889"/>
        <end position="898"/>
    </location>
</feature>
<dbReference type="PANTHER" id="PTHR15180">
    <property type="entry name" value="GENERAL TRANSCRIPTION FACTOR 3C POLYPEPTIDE 1"/>
    <property type="match status" value="1"/>
</dbReference>
<dbReference type="Pfam" id="PF20222">
    <property type="entry name" value="DUF6581"/>
    <property type="match status" value="1"/>
</dbReference>
<evidence type="ECO:0000313" key="10">
    <source>
        <dbReference type="Proteomes" id="UP000019471"/>
    </source>
</evidence>
<evidence type="ECO:0000256" key="6">
    <source>
        <dbReference type="SAM" id="MobiDB-lite"/>
    </source>
</evidence>
<evidence type="ECO:0000256" key="4">
    <source>
        <dbReference type="ARBA" id="ARBA00023163"/>
    </source>
</evidence>
<dbReference type="Pfam" id="PF04182">
    <property type="entry name" value="B-block_TFIIIC"/>
    <property type="match status" value="1"/>
</dbReference>
<dbReference type="STRING" id="1182543.W9WCN3"/>
<feature type="region of interest" description="Disordered" evidence="6">
    <location>
        <begin position="847"/>
        <end position="924"/>
    </location>
</feature>
<comment type="caution">
    <text evidence="9">The sequence shown here is derived from an EMBL/GenBank/DDBJ whole genome shotgun (WGS) entry which is preliminary data.</text>
</comment>
<dbReference type="InterPro" id="IPR046488">
    <property type="entry name" value="Sfc3/Tfc3_C"/>
</dbReference>
<dbReference type="HOGENOM" id="CLU_000535_0_0_1"/>
<keyword evidence="4" id="KW-0804">Transcription</keyword>
<dbReference type="GeneID" id="19197237"/>
<evidence type="ECO:0000259" key="8">
    <source>
        <dbReference type="Pfam" id="PF20222"/>
    </source>
</evidence>
<accession>W9WCN3</accession>